<reference evidence="13 14" key="1">
    <citation type="submission" date="2019-01" db="EMBL/GenBank/DDBJ databases">
        <title>Leuconostoc litchii sp. nov., a novel lactic acid bacterium isolated from lychee.</title>
        <authorList>
            <person name="Wang L.-T."/>
        </authorList>
    </citation>
    <scope>NUCLEOTIDE SEQUENCE [LARGE SCALE GENOMIC DNA]</scope>
    <source>
        <strain evidence="13 14">MB7</strain>
    </source>
</reference>
<evidence type="ECO:0000256" key="7">
    <source>
        <dbReference type="ARBA" id="ARBA00022777"/>
    </source>
</evidence>
<evidence type="ECO:0000259" key="12">
    <source>
        <dbReference type="PROSITE" id="PS50109"/>
    </source>
</evidence>
<keyword evidence="4" id="KW-1003">Cell membrane</keyword>
<organism evidence="13 14">
    <name type="scientific">Leuconostoc litchii</name>
    <dbReference type="NCBI Taxonomy" id="1981069"/>
    <lineage>
        <taxon>Bacteria</taxon>
        <taxon>Bacillati</taxon>
        <taxon>Bacillota</taxon>
        <taxon>Bacilli</taxon>
        <taxon>Lactobacillales</taxon>
        <taxon>Lactobacillaceae</taxon>
        <taxon>Leuconostoc</taxon>
    </lineage>
</organism>
<evidence type="ECO:0000256" key="2">
    <source>
        <dbReference type="ARBA" id="ARBA00004651"/>
    </source>
</evidence>
<keyword evidence="10 11" id="KW-0472">Membrane</keyword>
<proteinExistence type="predicted"/>
<evidence type="ECO:0000313" key="13">
    <source>
        <dbReference type="EMBL" id="TYC47122.1"/>
    </source>
</evidence>
<dbReference type="EC" id="2.7.13.3" evidence="3"/>
<gene>
    <name evidence="13" type="ORF">ESZ47_03030</name>
</gene>
<protein>
    <recommendedName>
        <fullName evidence="3">histidine kinase</fullName>
        <ecNumber evidence="3">2.7.13.3</ecNumber>
    </recommendedName>
</protein>
<keyword evidence="14" id="KW-1185">Reference proteome</keyword>
<comment type="catalytic activity">
    <reaction evidence="1">
        <text>ATP + protein L-histidine = ADP + protein N-phospho-L-histidine.</text>
        <dbReference type="EC" id="2.7.13.3"/>
    </reaction>
</comment>
<dbReference type="PANTHER" id="PTHR45453:SF2">
    <property type="entry name" value="HISTIDINE KINASE"/>
    <property type="match status" value="1"/>
</dbReference>
<keyword evidence="7 13" id="KW-0418">Kinase</keyword>
<feature type="transmembrane region" description="Helical" evidence="11">
    <location>
        <begin position="41"/>
        <end position="64"/>
    </location>
</feature>
<keyword evidence="8 11" id="KW-1133">Transmembrane helix</keyword>
<comment type="caution">
    <text evidence="13">The sequence shown here is derived from an EMBL/GenBank/DDBJ whole genome shotgun (WGS) entry which is preliminary data.</text>
</comment>
<comment type="subcellular location">
    <subcellularLocation>
        <location evidence="2">Cell membrane</location>
        <topology evidence="2">Multi-pass membrane protein</topology>
    </subcellularLocation>
</comment>
<sequence>MVKKIAILVWQFLADFWYIYLMYLSIFALLFWSATMRSLNLSIVIDTFFGSCYILSIITSILFWKWYREDKKLSVLLIEKNMVSMPEIKAMTSHGKKYQTLIKKQQSAQEVLQYKLNENIQDMQDYYAMWAHQIKVPLSVLDLMNQTGTVDKYETGNQLLVINQYLDMMLQFIRLKNFNQDLTYQKISIQATLRSVIKDYKYWFIHKNLSICLNENDFIVVSDPKWLHFVFEQIIFNAIKYTPNGKINIICEENGRVIIQDTGIGIASSDLPLIFNQGYTGFNGRINSNSSGLGLYMVKTILNSLGHDIQISSQINVGTKVIIDFEQTEIK</sequence>
<keyword evidence="6 11" id="KW-0812">Transmembrane</keyword>
<dbReference type="PANTHER" id="PTHR45453">
    <property type="entry name" value="PHOSPHATE REGULON SENSOR PROTEIN PHOR"/>
    <property type="match status" value="1"/>
</dbReference>
<dbReference type="InterPro" id="IPR003594">
    <property type="entry name" value="HATPase_dom"/>
</dbReference>
<dbReference type="InterPro" id="IPR005467">
    <property type="entry name" value="His_kinase_dom"/>
</dbReference>
<name>A0A6P2CPS8_9LACO</name>
<dbReference type="EMBL" id="SDGY01000001">
    <property type="protein sequence ID" value="TYC47122.1"/>
    <property type="molecule type" value="Genomic_DNA"/>
</dbReference>
<evidence type="ECO:0000256" key="8">
    <source>
        <dbReference type="ARBA" id="ARBA00022989"/>
    </source>
</evidence>
<accession>A0A6P2CPS8</accession>
<evidence type="ECO:0000256" key="11">
    <source>
        <dbReference type="SAM" id="Phobius"/>
    </source>
</evidence>
<dbReference type="OrthoDB" id="9780487at2"/>
<dbReference type="AlphaFoldDB" id="A0A6P2CPS8"/>
<dbReference type="GO" id="GO:0004721">
    <property type="term" value="F:phosphoprotein phosphatase activity"/>
    <property type="evidence" value="ECO:0007669"/>
    <property type="project" value="TreeGrafter"/>
</dbReference>
<evidence type="ECO:0000256" key="1">
    <source>
        <dbReference type="ARBA" id="ARBA00000085"/>
    </source>
</evidence>
<dbReference type="PROSITE" id="PS50109">
    <property type="entry name" value="HIS_KIN"/>
    <property type="match status" value="1"/>
</dbReference>
<dbReference type="GO" id="GO:0000155">
    <property type="term" value="F:phosphorelay sensor kinase activity"/>
    <property type="evidence" value="ECO:0007669"/>
    <property type="project" value="TreeGrafter"/>
</dbReference>
<dbReference type="Gene3D" id="3.30.565.10">
    <property type="entry name" value="Histidine kinase-like ATPase, C-terminal domain"/>
    <property type="match status" value="1"/>
</dbReference>
<evidence type="ECO:0000313" key="14">
    <source>
        <dbReference type="Proteomes" id="UP000442244"/>
    </source>
</evidence>
<evidence type="ECO:0000256" key="6">
    <source>
        <dbReference type="ARBA" id="ARBA00022692"/>
    </source>
</evidence>
<dbReference type="SMART" id="SM00387">
    <property type="entry name" value="HATPase_c"/>
    <property type="match status" value="1"/>
</dbReference>
<evidence type="ECO:0000256" key="4">
    <source>
        <dbReference type="ARBA" id="ARBA00022475"/>
    </source>
</evidence>
<dbReference type="RefSeq" id="WP_148604618.1">
    <property type="nucleotide sequence ID" value="NZ_BSUV01000001.1"/>
</dbReference>
<evidence type="ECO:0000256" key="10">
    <source>
        <dbReference type="ARBA" id="ARBA00023136"/>
    </source>
</evidence>
<feature type="domain" description="Histidine kinase" evidence="12">
    <location>
        <begin position="129"/>
        <end position="329"/>
    </location>
</feature>
<dbReference type="InterPro" id="IPR036890">
    <property type="entry name" value="HATPase_C_sf"/>
</dbReference>
<feature type="transmembrane region" description="Helical" evidence="11">
    <location>
        <begin position="12"/>
        <end position="35"/>
    </location>
</feature>
<evidence type="ECO:0000256" key="9">
    <source>
        <dbReference type="ARBA" id="ARBA00023012"/>
    </source>
</evidence>
<evidence type="ECO:0000256" key="3">
    <source>
        <dbReference type="ARBA" id="ARBA00012438"/>
    </source>
</evidence>
<keyword evidence="9" id="KW-0902">Two-component regulatory system</keyword>
<dbReference type="Pfam" id="PF02518">
    <property type="entry name" value="HATPase_c"/>
    <property type="match status" value="1"/>
</dbReference>
<dbReference type="GO" id="GO:0005886">
    <property type="term" value="C:plasma membrane"/>
    <property type="evidence" value="ECO:0007669"/>
    <property type="project" value="UniProtKB-SubCell"/>
</dbReference>
<keyword evidence="5" id="KW-0808">Transferase</keyword>
<dbReference type="SUPFAM" id="SSF55874">
    <property type="entry name" value="ATPase domain of HSP90 chaperone/DNA topoisomerase II/histidine kinase"/>
    <property type="match status" value="1"/>
</dbReference>
<dbReference type="Proteomes" id="UP000442244">
    <property type="component" value="Unassembled WGS sequence"/>
</dbReference>
<evidence type="ECO:0000256" key="5">
    <source>
        <dbReference type="ARBA" id="ARBA00022679"/>
    </source>
</evidence>
<dbReference type="InterPro" id="IPR050351">
    <property type="entry name" value="BphY/WalK/GraS-like"/>
</dbReference>
<dbReference type="GO" id="GO:0016036">
    <property type="term" value="P:cellular response to phosphate starvation"/>
    <property type="evidence" value="ECO:0007669"/>
    <property type="project" value="TreeGrafter"/>
</dbReference>